<dbReference type="EMBL" id="CP032157">
    <property type="protein sequence ID" value="AXY78417.1"/>
    <property type="molecule type" value="Genomic_DNA"/>
</dbReference>
<dbReference type="PANTHER" id="PTHR41729">
    <property type="entry name" value="GLUTAMYL-TRNA SYNTHETASE"/>
    <property type="match status" value="1"/>
</dbReference>
<dbReference type="Proteomes" id="UP000263900">
    <property type="component" value="Chromosome"/>
</dbReference>
<dbReference type="RefSeq" id="WP_119054289.1">
    <property type="nucleotide sequence ID" value="NZ_CP032157.1"/>
</dbReference>
<name>A0A3B7MWT1_9BACT</name>
<proteinExistence type="predicted"/>
<evidence type="ECO:0000313" key="1">
    <source>
        <dbReference type="EMBL" id="AXY78417.1"/>
    </source>
</evidence>
<gene>
    <name evidence="1" type="ORF">D3H65_32465</name>
</gene>
<dbReference type="KEGG" id="pseg:D3H65_32465"/>
<dbReference type="OrthoDB" id="9799165at2"/>
<reference evidence="1 2" key="1">
    <citation type="submission" date="2018-09" db="EMBL/GenBank/DDBJ databases">
        <title>Genome sequencing of strain 6GH32-13.</title>
        <authorList>
            <person name="Weon H.-Y."/>
            <person name="Heo J."/>
            <person name="Kwon S.-W."/>
        </authorList>
    </citation>
    <scope>NUCLEOTIDE SEQUENCE [LARGE SCALE GENOMIC DNA]</scope>
    <source>
        <strain evidence="1 2">5GH32-13</strain>
    </source>
</reference>
<organism evidence="1 2">
    <name type="scientific">Paraflavitalea soli</name>
    <dbReference type="NCBI Taxonomy" id="2315862"/>
    <lineage>
        <taxon>Bacteria</taxon>
        <taxon>Pseudomonadati</taxon>
        <taxon>Bacteroidota</taxon>
        <taxon>Chitinophagia</taxon>
        <taxon>Chitinophagales</taxon>
        <taxon>Chitinophagaceae</taxon>
        <taxon>Paraflavitalea</taxon>
    </lineage>
</organism>
<dbReference type="Pfam" id="PF13875">
    <property type="entry name" value="DUF4202"/>
    <property type="match status" value="1"/>
</dbReference>
<sequence>MTKMEQAFNLFDTYNKQDPSEIIWNGQPYPAEYFYAIKLYERVKDLAPQTGDALLLASRCQHIGRWEIARTAFPEGRVGYLKWRNELSKFHAHKATEILQSLNYETDIIARVNEIILKKKLTTDTEVQTMENALCLVFLQFQYDDLIKKQSPEKMISILQKTWAKMSTPGKQAAALLTYSETGKALLNKALEGLD</sequence>
<keyword evidence="2" id="KW-1185">Reference proteome</keyword>
<evidence type="ECO:0000313" key="2">
    <source>
        <dbReference type="Proteomes" id="UP000263900"/>
    </source>
</evidence>
<dbReference type="PANTHER" id="PTHR41729:SF1">
    <property type="entry name" value="GLUTAMYL-TRNA SYNTHETASE"/>
    <property type="match status" value="1"/>
</dbReference>
<dbReference type="InterPro" id="IPR025255">
    <property type="entry name" value="DUF4202"/>
</dbReference>
<dbReference type="AlphaFoldDB" id="A0A3B7MWT1"/>
<protein>
    <submittedName>
        <fullName evidence="1">DUF4202 domain-containing protein</fullName>
    </submittedName>
</protein>
<accession>A0A3B7MWT1</accession>